<dbReference type="EMBL" id="BDCR01000003">
    <property type="protein sequence ID" value="GAT62755.1"/>
    <property type="molecule type" value="Genomic_DNA"/>
</dbReference>
<feature type="transmembrane region" description="Helical" evidence="1">
    <location>
        <begin position="98"/>
        <end position="116"/>
    </location>
</feature>
<dbReference type="RefSeq" id="WP_068703349.1">
    <property type="nucleotide sequence ID" value="NZ_BDCR01000003.1"/>
</dbReference>
<feature type="transmembrane region" description="Helical" evidence="1">
    <location>
        <begin position="282"/>
        <end position="302"/>
    </location>
</feature>
<dbReference type="AlphaFoldDB" id="A0A161LE51"/>
<reference evidence="4" key="2">
    <citation type="journal article" date="2017" name="Genome Announc.">
        <title>Draft genome sequence of Paludibacter jiangxiensis NM7(T), a propionate-producing fermentative bacterium.</title>
        <authorList>
            <person name="Qiu Y.-L."/>
            <person name="Tourlousse D.M."/>
            <person name="Matsuura N."/>
            <person name="Ohashi A."/>
            <person name="Sekiguchi Y."/>
        </authorList>
    </citation>
    <scope>NUCLEOTIDE SEQUENCE [LARGE SCALE GENOMIC DNA]</scope>
    <source>
        <strain evidence="4">NM7</strain>
    </source>
</reference>
<evidence type="ECO:0000256" key="1">
    <source>
        <dbReference type="SAM" id="Phobius"/>
    </source>
</evidence>
<dbReference type="STRING" id="681398.PJIAN_358"/>
<gene>
    <name evidence="3" type="ORF">PJIAN_358</name>
</gene>
<feature type="transmembrane region" description="Helical" evidence="1">
    <location>
        <begin position="128"/>
        <end position="146"/>
    </location>
</feature>
<dbReference type="InterPro" id="IPR002656">
    <property type="entry name" value="Acyl_transf_3_dom"/>
</dbReference>
<feature type="transmembrane region" description="Helical" evidence="1">
    <location>
        <begin position="227"/>
        <end position="244"/>
    </location>
</feature>
<feature type="transmembrane region" description="Helical" evidence="1">
    <location>
        <begin position="25"/>
        <end position="48"/>
    </location>
</feature>
<feature type="transmembrane region" description="Helical" evidence="1">
    <location>
        <begin position="166"/>
        <end position="183"/>
    </location>
</feature>
<protein>
    <submittedName>
        <fullName evidence="3">Peptidoglycan/LPS O-acetylase OafA/YrhL</fullName>
    </submittedName>
</protein>
<dbReference type="Proteomes" id="UP000076586">
    <property type="component" value="Unassembled WGS sequence"/>
</dbReference>
<feature type="domain" description="Acyltransferase 3" evidence="2">
    <location>
        <begin position="19"/>
        <end position="369"/>
    </location>
</feature>
<keyword evidence="1" id="KW-0812">Transmembrane</keyword>
<keyword evidence="4" id="KW-1185">Reference proteome</keyword>
<feature type="transmembrane region" description="Helical" evidence="1">
    <location>
        <begin position="256"/>
        <end position="276"/>
    </location>
</feature>
<reference evidence="4" key="1">
    <citation type="submission" date="2016-04" db="EMBL/GenBank/DDBJ databases">
        <title>Draft genome sequence of Paludibacter jiangxiensis strain NM7.</title>
        <authorList>
            <person name="Qiu Y."/>
            <person name="Matsuura N."/>
            <person name="Ohashi A."/>
            <person name="Tourlousse M.D."/>
            <person name="Sekiguchi Y."/>
        </authorList>
    </citation>
    <scope>NUCLEOTIDE SEQUENCE [LARGE SCALE GENOMIC DNA]</scope>
    <source>
        <strain evidence="4">NM7</strain>
    </source>
</reference>
<dbReference type="GO" id="GO:0016747">
    <property type="term" value="F:acyltransferase activity, transferring groups other than amino-acyl groups"/>
    <property type="evidence" value="ECO:0007669"/>
    <property type="project" value="InterPro"/>
</dbReference>
<feature type="transmembrane region" description="Helical" evidence="1">
    <location>
        <begin position="323"/>
        <end position="340"/>
    </location>
</feature>
<dbReference type="OrthoDB" id="9796461at2"/>
<dbReference type="PANTHER" id="PTHR23028">
    <property type="entry name" value="ACETYLTRANSFERASE"/>
    <property type="match status" value="1"/>
</dbReference>
<evidence type="ECO:0000259" key="2">
    <source>
        <dbReference type="Pfam" id="PF01757"/>
    </source>
</evidence>
<evidence type="ECO:0000313" key="3">
    <source>
        <dbReference type="EMBL" id="GAT62755.1"/>
    </source>
</evidence>
<dbReference type="InterPro" id="IPR050879">
    <property type="entry name" value="Acyltransferase_3"/>
</dbReference>
<sequence>MSHISSAAFADTKPHYNLLDGLRGVAALLVLWYHVNEGFGFAGAVSGVSDGRILNFNHGYLAVDFFFILSGFVIGYAYDDRWNKDFGLKEFFKRRLIRLHPMVIMGAILGVITFCLQGSVQWNGTQITTSFTMLALLLTMFFIPAIPGAGYEIRGNGEMFPLNGPFWSLFFEYIGNILYALFIRRLSTKMLGILVVLLGIALTWFAIGNISTYGSIDAGWTLDSVNFLGGSLRMLFPFTMGMFLSRIFRPVKARGTFWLCSALLTALFAVPFIGVLKPLSLNGIYESFCILIVFPILVWLGASGATTDKFSTNTCKFLGDISFPLYVVHYPFMYLFYAWLIKNKLYTFGETWVMSLVVMLWNILLAYACLKLYDEPVRNYLAKRFLNKQNKDKLQA</sequence>
<keyword evidence="1" id="KW-0472">Membrane</keyword>
<organism evidence="3 4">
    <name type="scientific">Paludibacter jiangxiensis</name>
    <dbReference type="NCBI Taxonomy" id="681398"/>
    <lineage>
        <taxon>Bacteria</taxon>
        <taxon>Pseudomonadati</taxon>
        <taxon>Bacteroidota</taxon>
        <taxon>Bacteroidia</taxon>
        <taxon>Bacteroidales</taxon>
        <taxon>Paludibacteraceae</taxon>
        <taxon>Paludibacter</taxon>
    </lineage>
</organism>
<comment type="caution">
    <text evidence="3">The sequence shown here is derived from an EMBL/GenBank/DDBJ whole genome shotgun (WGS) entry which is preliminary data.</text>
</comment>
<evidence type="ECO:0000313" key="4">
    <source>
        <dbReference type="Proteomes" id="UP000076586"/>
    </source>
</evidence>
<keyword evidence="1" id="KW-1133">Transmembrane helix</keyword>
<accession>A0A161LE51</accession>
<feature type="transmembrane region" description="Helical" evidence="1">
    <location>
        <begin position="60"/>
        <end position="78"/>
    </location>
</feature>
<dbReference type="PANTHER" id="PTHR23028:SF134">
    <property type="entry name" value="PUTATIVE (AFU_ORTHOLOGUE AFUA_4G08520)-RELATED"/>
    <property type="match status" value="1"/>
</dbReference>
<feature type="transmembrane region" description="Helical" evidence="1">
    <location>
        <begin position="352"/>
        <end position="373"/>
    </location>
</feature>
<proteinExistence type="predicted"/>
<dbReference type="Pfam" id="PF01757">
    <property type="entry name" value="Acyl_transf_3"/>
    <property type="match status" value="1"/>
</dbReference>
<name>A0A161LE51_9BACT</name>
<feature type="transmembrane region" description="Helical" evidence="1">
    <location>
        <begin position="190"/>
        <end position="207"/>
    </location>
</feature>